<reference evidence="2 3" key="1">
    <citation type="journal article" date="2014" name="BMC Genomics">
        <title>Genome sequencing of four Aureobasidium pullulans varieties: biotechnological potential, stress tolerance, and description of new species.</title>
        <authorList>
            <person name="Gostin Ar C."/>
            <person name="Ohm R.A."/>
            <person name="Kogej T."/>
            <person name="Sonjak S."/>
            <person name="Turk M."/>
            <person name="Zajc J."/>
            <person name="Zalar P."/>
            <person name="Grube M."/>
            <person name="Sun H."/>
            <person name="Han J."/>
            <person name="Sharma A."/>
            <person name="Chiniquy J."/>
            <person name="Ngan C.Y."/>
            <person name="Lipzen A."/>
            <person name="Barry K."/>
            <person name="Grigoriev I.V."/>
            <person name="Gunde-Cimerman N."/>
        </authorList>
    </citation>
    <scope>NUCLEOTIDE SEQUENCE [LARGE SCALE GENOMIC DNA]</scope>
    <source>
        <strain evidence="2 3">EXF-150</strain>
    </source>
</reference>
<proteinExistence type="predicted"/>
<accession>A0A074XGR6</accession>
<feature type="region of interest" description="Disordered" evidence="1">
    <location>
        <begin position="321"/>
        <end position="351"/>
    </location>
</feature>
<evidence type="ECO:0000313" key="2">
    <source>
        <dbReference type="EMBL" id="KEQ84680.1"/>
    </source>
</evidence>
<dbReference type="STRING" id="1043002.A0A074XGR6"/>
<feature type="region of interest" description="Disordered" evidence="1">
    <location>
        <begin position="393"/>
        <end position="597"/>
    </location>
</feature>
<dbReference type="HOGENOM" id="CLU_453388_0_0_1"/>
<dbReference type="OrthoDB" id="5404323at2759"/>
<evidence type="ECO:0000313" key="3">
    <source>
        <dbReference type="Proteomes" id="UP000030706"/>
    </source>
</evidence>
<dbReference type="EMBL" id="KL584982">
    <property type="protein sequence ID" value="KEQ84680.1"/>
    <property type="molecule type" value="Genomic_DNA"/>
</dbReference>
<protein>
    <submittedName>
        <fullName evidence="2">Uncharacterized protein</fullName>
    </submittedName>
</protein>
<feature type="region of interest" description="Disordered" evidence="1">
    <location>
        <begin position="55"/>
        <end position="134"/>
    </location>
</feature>
<feature type="compositionally biased region" description="Polar residues" evidence="1">
    <location>
        <begin position="394"/>
        <end position="408"/>
    </location>
</feature>
<feature type="compositionally biased region" description="Low complexity" evidence="1">
    <location>
        <begin position="454"/>
        <end position="469"/>
    </location>
</feature>
<dbReference type="GeneID" id="40747835"/>
<name>A0A074XGR6_AURPU</name>
<evidence type="ECO:0000256" key="1">
    <source>
        <dbReference type="SAM" id="MobiDB-lite"/>
    </source>
</evidence>
<feature type="compositionally biased region" description="Basic and acidic residues" evidence="1">
    <location>
        <begin position="87"/>
        <end position="96"/>
    </location>
</feature>
<feature type="compositionally biased region" description="Polar residues" evidence="1">
    <location>
        <begin position="437"/>
        <end position="449"/>
    </location>
</feature>
<feature type="compositionally biased region" description="Polar residues" evidence="1">
    <location>
        <begin position="55"/>
        <end position="82"/>
    </location>
</feature>
<dbReference type="AlphaFoldDB" id="A0A074XGR6"/>
<dbReference type="RefSeq" id="XP_029760867.1">
    <property type="nucleotide sequence ID" value="XM_029905529.1"/>
</dbReference>
<keyword evidence="3" id="KW-1185">Reference proteome</keyword>
<gene>
    <name evidence="2" type="ORF">M438DRAFT_345790</name>
</gene>
<feature type="compositionally biased region" description="Basic and acidic residues" evidence="1">
    <location>
        <begin position="541"/>
        <end position="559"/>
    </location>
</feature>
<dbReference type="Proteomes" id="UP000030706">
    <property type="component" value="Unassembled WGS sequence"/>
</dbReference>
<organism evidence="2 3">
    <name type="scientific">Aureobasidium pullulans EXF-150</name>
    <dbReference type="NCBI Taxonomy" id="1043002"/>
    <lineage>
        <taxon>Eukaryota</taxon>
        <taxon>Fungi</taxon>
        <taxon>Dikarya</taxon>
        <taxon>Ascomycota</taxon>
        <taxon>Pezizomycotina</taxon>
        <taxon>Dothideomycetes</taxon>
        <taxon>Dothideomycetidae</taxon>
        <taxon>Dothideales</taxon>
        <taxon>Saccotheciaceae</taxon>
        <taxon>Aureobasidium</taxon>
    </lineage>
</organism>
<sequence length="605" mass="65983">MADVATPPRLAVSALPTMLMSYFTGPATTDSITSGNTASLNDSLNDNLEKHQHNNYNIQSLPSTPMQQDTPRSHRSNANRNSLPLMPHDDDHEYASREGSLMSSNGGGRSRKRSSRPKTSYSIAHAPPKGSARHKIHVRAKPLLQLHQLSQSARPMPAYELLPSAIFSPSLSRAISKAFRTRHGLCPADLAIVKAEKYHQHEASNKEEDESRDVLALVCKGRKGDGNTASKAKLYLEDGSEWEAYPLPNGGYEFFSTDEHGLGMTARWVLRRPRARRSQSASDMASWSADGSTKRFQFSTISPNSRRHPVIASLTTTSLDINDSYTTPSPLAPSPEISDHEEAGQDSADISTDPIVTSQSLKALITATAVWVTLREGWCPGYRYDDLMLRSPSLKLNNSPIKSPTEMSSAAKEDTPRRSGSIARMFRSASAMKRRSTSSTQIDGVTSTEEPPITRSASARRARADSTSTVLVHSKRPRGRRADTTSTTASGLAHMDLAHNDMTEEEESVETTAAMLAKSSKHSSAPTPLIPALDLQESDEDAHTGRSDSARSQEAERKLAAQAARQKRESSTTSTNSIEAGKIEANTPKAKKTRRFRSLFCGMAG</sequence>